<organism evidence="8 9">
    <name type="scientific">Engystomops pustulosus</name>
    <name type="common">Tungara frog</name>
    <name type="synonym">Physalaemus pustulosus</name>
    <dbReference type="NCBI Taxonomy" id="76066"/>
    <lineage>
        <taxon>Eukaryota</taxon>
        <taxon>Metazoa</taxon>
        <taxon>Chordata</taxon>
        <taxon>Craniata</taxon>
        <taxon>Vertebrata</taxon>
        <taxon>Euteleostomi</taxon>
        <taxon>Amphibia</taxon>
        <taxon>Batrachia</taxon>
        <taxon>Anura</taxon>
        <taxon>Neobatrachia</taxon>
        <taxon>Hyloidea</taxon>
        <taxon>Leptodactylidae</taxon>
        <taxon>Leiuperinae</taxon>
        <taxon>Engystomops</taxon>
    </lineage>
</organism>
<evidence type="ECO:0000256" key="4">
    <source>
        <dbReference type="ARBA" id="ARBA00022679"/>
    </source>
</evidence>
<dbReference type="PANTHER" id="PTHR12042:SF16">
    <property type="entry name" value="ALPHA-1,4-N-ACETYLGLUCOSAMINYLTRANSFERASE"/>
    <property type="match status" value="1"/>
</dbReference>
<dbReference type="Gene3D" id="3.90.550.20">
    <property type="match status" value="1"/>
</dbReference>
<dbReference type="EMBL" id="WNYA01093033">
    <property type="protein sequence ID" value="KAG8534727.1"/>
    <property type="molecule type" value="Genomic_DNA"/>
</dbReference>
<feature type="domain" description="Alpha 1,4-glycosyltransferase" evidence="7">
    <location>
        <begin position="87"/>
        <end position="211"/>
    </location>
</feature>
<dbReference type="Proteomes" id="UP000824782">
    <property type="component" value="Unassembled WGS sequence"/>
</dbReference>
<dbReference type="InterPro" id="IPR007577">
    <property type="entry name" value="GlycoTrfase_DXD_sugar-bd_CS"/>
</dbReference>
<comment type="subcellular location">
    <subcellularLocation>
        <location evidence="1">Golgi apparatus membrane</location>
        <topology evidence="1">Single-pass type II membrane protein</topology>
    </subcellularLocation>
</comment>
<evidence type="ECO:0000256" key="2">
    <source>
        <dbReference type="ARBA" id="ARBA00009003"/>
    </source>
</evidence>
<evidence type="ECO:0000259" key="7">
    <source>
        <dbReference type="Pfam" id="PF04572"/>
    </source>
</evidence>
<evidence type="ECO:0000313" key="9">
    <source>
        <dbReference type="Proteomes" id="UP000824782"/>
    </source>
</evidence>
<dbReference type="GO" id="GO:0000139">
    <property type="term" value="C:Golgi membrane"/>
    <property type="evidence" value="ECO:0007669"/>
    <property type="project" value="UniProtKB-SubCell"/>
</dbReference>
<keyword evidence="4" id="KW-0808">Transferase</keyword>
<evidence type="ECO:0000256" key="3">
    <source>
        <dbReference type="ARBA" id="ARBA00022676"/>
    </source>
</evidence>
<gene>
    <name evidence="8" type="ORF">GDO81_018712</name>
</gene>
<dbReference type="InterPro" id="IPR007652">
    <property type="entry name" value="A1-4-GlycosylTfrase_dom"/>
</dbReference>
<dbReference type="PANTHER" id="PTHR12042">
    <property type="entry name" value="LACTOSYLCERAMIDE 4-ALPHA-GALACTOSYLTRANSFERASE ALPHA- 1,4-GALACTOSYLTRANSFERASE"/>
    <property type="match status" value="1"/>
</dbReference>
<reference evidence="8" key="1">
    <citation type="thesis" date="2020" institute="ProQuest LLC" country="789 East Eisenhower Parkway, Ann Arbor, MI, USA">
        <title>Comparative Genomics and Chromosome Evolution.</title>
        <authorList>
            <person name="Mudd A.B."/>
        </authorList>
    </citation>
    <scope>NUCLEOTIDE SEQUENCE</scope>
    <source>
        <strain evidence="8">237g6f4</strain>
        <tissue evidence="8">Blood</tissue>
    </source>
</reference>
<evidence type="ECO:0000256" key="1">
    <source>
        <dbReference type="ARBA" id="ARBA00004323"/>
    </source>
</evidence>
<proteinExistence type="inferred from homology"/>
<comment type="caution">
    <text evidence="8">The sequence shown here is derived from an EMBL/GenBank/DDBJ whole genome shotgun (WGS) entry which is preliminary data.</text>
</comment>
<keyword evidence="9" id="KW-1185">Reference proteome</keyword>
<evidence type="ECO:0000256" key="6">
    <source>
        <dbReference type="ARBA" id="ARBA00023136"/>
    </source>
</evidence>
<dbReference type="SUPFAM" id="SSF53448">
    <property type="entry name" value="Nucleotide-diphospho-sugar transferases"/>
    <property type="match status" value="1"/>
</dbReference>
<name>A0AAV6YBK9_ENGPU</name>
<dbReference type="InterPro" id="IPR029044">
    <property type="entry name" value="Nucleotide-diphossugar_trans"/>
</dbReference>
<comment type="similarity">
    <text evidence="2">Belongs to the glycosyltransferase 32 family.</text>
</comment>
<dbReference type="GO" id="GO:0008375">
    <property type="term" value="F:acetylglucosaminyltransferase activity"/>
    <property type="evidence" value="ECO:0007669"/>
    <property type="project" value="TreeGrafter"/>
</dbReference>
<keyword evidence="6" id="KW-0472">Membrane</keyword>
<dbReference type="Pfam" id="PF04572">
    <property type="entry name" value="Gb3_synth"/>
    <property type="match status" value="1"/>
</dbReference>
<dbReference type="AlphaFoldDB" id="A0AAV6YBK9"/>
<dbReference type="InterPro" id="IPR051981">
    <property type="entry name" value="Glycosyltransf_32"/>
</dbReference>
<evidence type="ECO:0000256" key="5">
    <source>
        <dbReference type="ARBA" id="ARBA00023034"/>
    </source>
</evidence>
<evidence type="ECO:0000313" key="8">
    <source>
        <dbReference type="EMBL" id="KAG8534727.1"/>
    </source>
</evidence>
<keyword evidence="3" id="KW-0328">Glycosyltransferase</keyword>
<dbReference type="Pfam" id="PF04488">
    <property type="entry name" value="Gly_transf_sug"/>
    <property type="match status" value="1"/>
</dbReference>
<sequence>MHISSPVVITIISNCQSTKSSFLYFQINPQQQSYWTHVSSDGCRLAVIWKYGGVYLDTDVISIRTIPKQDFLASEHSTSTGNGIFGFSPHHPFTQKCMEDFVQKYDSKIWGQQGPILVTRIIKTFCKIPYFNEKEDTMCGNITIFNPQRFFPVPDGAWRRYYEVWDQLPEFMNSFGLHLWNSMNKGQVTMVPGSNVLADHLHKQYCPSTYGEMPRH</sequence>
<dbReference type="GO" id="GO:0006493">
    <property type="term" value="P:protein O-linked glycosylation"/>
    <property type="evidence" value="ECO:0007669"/>
    <property type="project" value="TreeGrafter"/>
</dbReference>
<keyword evidence="5" id="KW-0333">Golgi apparatus</keyword>
<protein>
    <recommendedName>
        <fullName evidence="7">Alpha 1,4-glycosyltransferase domain-containing protein</fullName>
    </recommendedName>
</protein>
<accession>A0AAV6YBK9</accession>